<comment type="catalytic activity">
    <reaction evidence="9">
        <text>D-glucose 6-phosphate + NADP(+) = 6-phospho-D-glucono-1,5-lactone + NADPH + H(+)</text>
        <dbReference type="Rhea" id="RHEA:15841"/>
        <dbReference type="ChEBI" id="CHEBI:15378"/>
        <dbReference type="ChEBI" id="CHEBI:57783"/>
        <dbReference type="ChEBI" id="CHEBI:57955"/>
        <dbReference type="ChEBI" id="CHEBI:58349"/>
        <dbReference type="ChEBI" id="CHEBI:61548"/>
        <dbReference type="EC" id="1.1.1.49"/>
    </reaction>
</comment>
<dbReference type="AlphaFoldDB" id="A0A060TD85"/>
<dbReference type="GO" id="GO:0009051">
    <property type="term" value="P:pentose-phosphate shunt, oxidative branch"/>
    <property type="evidence" value="ECO:0007669"/>
    <property type="project" value="TreeGrafter"/>
</dbReference>
<keyword evidence="6 9" id="KW-0521">NADP</keyword>
<comment type="similarity">
    <text evidence="2 9">Belongs to the glucose-6-phosphate dehydrogenase family.</text>
</comment>
<proteinExistence type="inferred from homology"/>
<dbReference type="UniPathway" id="UPA00115">
    <property type="reaction ID" value="UER00408"/>
</dbReference>
<dbReference type="PANTHER" id="PTHR23429:SF0">
    <property type="entry name" value="GLUCOSE-6-PHOSPHATE 1-DEHYDROGENASE"/>
    <property type="match status" value="1"/>
</dbReference>
<dbReference type="InterPro" id="IPR036291">
    <property type="entry name" value="NAD(P)-bd_dom_sf"/>
</dbReference>
<evidence type="ECO:0000256" key="9">
    <source>
        <dbReference type="RuleBase" id="RU362120"/>
    </source>
</evidence>
<evidence type="ECO:0000259" key="11">
    <source>
        <dbReference type="Pfam" id="PF02781"/>
    </source>
</evidence>
<evidence type="ECO:0000313" key="12">
    <source>
        <dbReference type="EMBL" id="CDP38933.1"/>
    </source>
</evidence>
<comment type="function">
    <text evidence="9">Catalyzes the rate-limiting step of the oxidative pentose-phosphate pathway, which represents a route for the dissimilation of carbohydrates besides glycolysis.</text>
</comment>
<dbReference type="GO" id="GO:0005829">
    <property type="term" value="C:cytosol"/>
    <property type="evidence" value="ECO:0007669"/>
    <property type="project" value="TreeGrafter"/>
</dbReference>
<evidence type="ECO:0000256" key="2">
    <source>
        <dbReference type="ARBA" id="ARBA00009975"/>
    </source>
</evidence>
<dbReference type="InterPro" id="IPR019796">
    <property type="entry name" value="G6P_DH_AS"/>
</dbReference>
<feature type="domain" description="Glucose-6-phosphate dehydrogenase C-terminal" evidence="11">
    <location>
        <begin position="201"/>
        <end position="487"/>
    </location>
</feature>
<gene>
    <name evidence="12" type="ORF">GNLVRS02_ARAD1D45936g</name>
</gene>
<evidence type="ECO:0000259" key="10">
    <source>
        <dbReference type="Pfam" id="PF00479"/>
    </source>
</evidence>
<dbReference type="EC" id="1.1.1.49" evidence="3 9"/>
<evidence type="ECO:0000256" key="6">
    <source>
        <dbReference type="ARBA" id="ARBA00022857"/>
    </source>
</evidence>
<name>A0A060TD85_BLAAD</name>
<dbReference type="SUPFAM" id="SSF55347">
    <property type="entry name" value="Glyceraldehyde-3-phosphate dehydrogenase-like, C-terminal domain"/>
    <property type="match status" value="1"/>
</dbReference>
<evidence type="ECO:0000256" key="7">
    <source>
        <dbReference type="ARBA" id="ARBA00023002"/>
    </source>
</evidence>
<dbReference type="EMBL" id="HG937694">
    <property type="protein sequence ID" value="CDP38933.1"/>
    <property type="molecule type" value="Genomic_DNA"/>
</dbReference>
<keyword evidence="8 9" id="KW-0119">Carbohydrate metabolism</keyword>
<reference evidence="12" key="2">
    <citation type="submission" date="2014-06" db="EMBL/GenBank/DDBJ databases">
        <title>The complete genome of Blastobotrys (Arxula) adeninivorans LS3 - a yeast of biotechnological interest.</title>
        <authorList>
            <person name="Kunze G."/>
            <person name="Gaillardin C."/>
            <person name="Czernicka M."/>
            <person name="Durrens P."/>
            <person name="Martin T."/>
            <person name="Boer E."/>
            <person name="Gabaldon T."/>
            <person name="Cruz J."/>
            <person name="Talla E."/>
            <person name="Marck C."/>
            <person name="Goffeau A."/>
            <person name="Barbe V."/>
            <person name="Baret P."/>
            <person name="Baronian K."/>
            <person name="Beier S."/>
            <person name="Bleykasten C."/>
            <person name="Bode R."/>
            <person name="Casaregola S."/>
            <person name="Despons L."/>
            <person name="Fairhead C."/>
            <person name="Giersberg M."/>
            <person name="Gierski P."/>
            <person name="Hahnel U."/>
            <person name="Hartmann A."/>
            <person name="Jankowska D."/>
            <person name="Jubin C."/>
            <person name="Jung P."/>
            <person name="Lafontaine I."/>
            <person name="Leh-Louis V."/>
            <person name="Lemaire M."/>
            <person name="Marcet-Houben M."/>
            <person name="Mascher M."/>
            <person name="Morel G."/>
            <person name="Richard G.-F."/>
            <person name="Riechen J."/>
            <person name="Sacerdot C."/>
            <person name="Sarkar A."/>
            <person name="Savel G."/>
            <person name="Schacherer J."/>
            <person name="Sherman D."/>
            <person name="Straub M.-L."/>
            <person name="Stein N."/>
            <person name="Thierry A."/>
            <person name="Trautwein-Schult A."/>
            <person name="Westhof E."/>
            <person name="Worch S."/>
            <person name="Dujon B."/>
            <person name="Souciet J.-L."/>
            <person name="Wincker P."/>
            <person name="Scholz U."/>
            <person name="Neuveglise N."/>
        </authorList>
    </citation>
    <scope>NUCLEOTIDE SEQUENCE</scope>
    <source>
        <strain evidence="12">LS3</strain>
    </source>
</reference>
<dbReference type="PROSITE" id="PS00069">
    <property type="entry name" value="G6P_DEHYDROGENASE"/>
    <property type="match status" value="1"/>
</dbReference>
<comment type="pathway">
    <text evidence="1 9">Carbohydrate degradation; pentose phosphate pathway; D-ribulose 5-phosphate from D-glucose 6-phosphate (oxidative stage): step 1/3.</text>
</comment>
<dbReference type="Gene3D" id="3.40.50.720">
    <property type="entry name" value="NAD(P)-binding Rossmann-like Domain"/>
    <property type="match status" value="1"/>
</dbReference>
<feature type="domain" description="Glucose-6-phosphate dehydrogenase NAD-binding" evidence="10">
    <location>
        <begin position="15"/>
        <end position="198"/>
    </location>
</feature>
<dbReference type="PIRSF" id="PIRSF000110">
    <property type="entry name" value="G6PD"/>
    <property type="match status" value="1"/>
</dbReference>
<dbReference type="HAMAP" id="MF_00966">
    <property type="entry name" value="G6PD"/>
    <property type="match status" value="1"/>
</dbReference>
<evidence type="ECO:0000256" key="5">
    <source>
        <dbReference type="ARBA" id="ARBA00022526"/>
    </source>
</evidence>
<dbReference type="InterPro" id="IPR022674">
    <property type="entry name" value="G6P_DH_NAD-bd"/>
</dbReference>
<sequence>MSDGRYEFKNNAVIVVAGASGDLAKKKTFPALFALFKGGRLPTKTRIVGYARTKMDEAEFHKRLSSHLKTPTDEVAKKVEEFKKICTYVSGQYDTDDGFIELRKHIEELEKGPVSEGLKRDRLFYLALPPSVFGQVAAHLKHNVYPGKDEGNARIIIEKPFGSDLASYRALQAEISPEWSEEDVYRIDHYLGKEMVKNMLYFRFTNQFLHGVWNKENIAAVKISFKEPFGTEGRGGYFDEIGIIRDVMQNHLLQVLTLVAMERPVTFSPEDIRDEKVKVLKSMRQLNPHEVVLGQYAKSADGSKPAYVDDDTVPEGSRAVTFAAFECKIDNDRWQGVPFILSAGKALDEGRVDIRIQFKEVVPFRGHEAPQRNELRIRVQPKEAITMSVNSKLPGLHNGVSVTDLDLSYAARFQDAYIPEAYEALILDALREDHSNFVRDDELDESWSIFTPLLHYIEDKSNKINLEYYPYGSTGPKSYSKFLENRGFVELTPSPYQSNL</sequence>
<keyword evidence="5 9" id="KW-0313">Glucose metabolism</keyword>
<dbReference type="PhylomeDB" id="A0A060TD85"/>
<evidence type="ECO:0000256" key="3">
    <source>
        <dbReference type="ARBA" id="ARBA00013019"/>
    </source>
</evidence>
<dbReference type="GO" id="GO:0004345">
    <property type="term" value="F:glucose-6-phosphate dehydrogenase activity"/>
    <property type="evidence" value="ECO:0007669"/>
    <property type="project" value="UniProtKB-EC"/>
</dbReference>
<dbReference type="PANTHER" id="PTHR23429">
    <property type="entry name" value="GLUCOSE-6-PHOSPHATE 1-DEHYDROGENASE G6PD"/>
    <property type="match status" value="1"/>
</dbReference>
<keyword evidence="7 9" id="KW-0560">Oxidoreductase</keyword>
<dbReference type="InterPro" id="IPR022675">
    <property type="entry name" value="G6P_DH_C"/>
</dbReference>
<dbReference type="PRINTS" id="PR00079">
    <property type="entry name" value="G6PDHDRGNASE"/>
</dbReference>
<dbReference type="GO" id="GO:0006006">
    <property type="term" value="P:glucose metabolic process"/>
    <property type="evidence" value="ECO:0007669"/>
    <property type="project" value="UniProtKB-KW"/>
</dbReference>
<protein>
    <recommendedName>
        <fullName evidence="4 9">Glucose-6-phosphate 1-dehydrogenase</fullName>
        <ecNumber evidence="3 9">1.1.1.49</ecNumber>
    </recommendedName>
</protein>
<dbReference type="Pfam" id="PF02781">
    <property type="entry name" value="G6PD_C"/>
    <property type="match status" value="1"/>
</dbReference>
<dbReference type="GO" id="GO:0050661">
    <property type="term" value="F:NADP binding"/>
    <property type="evidence" value="ECO:0007669"/>
    <property type="project" value="InterPro"/>
</dbReference>
<organism evidence="12">
    <name type="scientific">Blastobotrys adeninivorans</name>
    <name type="common">Yeast</name>
    <name type="synonym">Arxula adeninivorans</name>
    <dbReference type="NCBI Taxonomy" id="409370"/>
    <lineage>
        <taxon>Eukaryota</taxon>
        <taxon>Fungi</taxon>
        <taxon>Dikarya</taxon>
        <taxon>Ascomycota</taxon>
        <taxon>Saccharomycotina</taxon>
        <taxon>Dipodascomycetes</taxon>
        <taxon>Dipodascales</taxon>
        <taxon>Trichomonascaceae</taxon>
        <taxon>Blastobotrys</taxon>
    </lineage>
</organism>
<dbReference type="NCBIfam" id="TIGR00871">
    <property type="entry name" value="zwf"/>
    <property type="match status" value="1"/>
</dbReference>
<dbReference type="SUPFAM" id="SSF51735">
    <property type="entry name" value="NAD(P)-binding Rossmann-fold domains"/>
    <property type="match status" value="1"/>
</dbReference>
<evidence type="ECO:0000256" key="1">
    <source>
        <dbReference type="ARBA" id="ARBA00004937"/>
    </source>
</evidence>
<reference evidence="12" key="1">
    <citation type="submission" date="2014-02" db="EMBL/GenBank/DDBJ databases">
        <authorList>
            <person name="Genoscope - CEA"/>
        </authorList>
    </citation>
    <scope>NUCLEOTIDE SEQUENCE</scope>
    <source>
        <strain evidence="12">LS3</strain>
    </source>
</reference>
<accession>A0A060TD85</accession>
<dbReference type="Pfam" id="PF00479">
    <property type="entry name" value="G6PD_N"/>
    <property type="match status" value="1"/>
</dbReference>
<dbReference type="InterPro" id="IPR001282">
    <property type="entry name" value="G6P_DH"/>
</dbReference>
<evidence type="ECO:0000256" key="8">
    <source>
        <dbReference type="ARBA" id="ARBA00023277"/>
    </source>
</evidence>
<evidence type="ECO:0000256" key="4">
    <source>
        <dbReference type="ARBA" id="ARBA00020444"/>
    </source>
</evidence>
<dbReference type="Gene3D" id="3.30.360.10">
    <property type="entry name" value="Dihydrodipicolinate Reductase, domain 2"/>
    <property type="match status" value="1"/>
</dbReference>